<keyword evidence="1" id="KW-1133">Transmembrane helix</keyword>
<evidence type="ECO:0000313" key="2">
    <source>
        <dbReference type="EMBL" id="GHC51645.1"/>
    </source>
</evidence>
<dbReference type="AlphaFoldDB" id="A0A918TMH9"/>
<sequence length="117" mass="12837">MKFFWNIGGLASLALGVLGIALPVLPTVPFLILAAFCFARGSDRLHDWLLHHPRLGPPIRDWQEKRAISRKAKWLASLSMAAVFALSLALGFRWTILAVQAACLGGSALFIWSRPDA</sequence>
<evidence type="ECO:0008006" key="4">
    <source>
        <dbReference type="Google" id="ProtNLM"/>
    </source>
</evidence>
<accession>A0A918TMH9</accession>
<comment type="caution">
    <text evidence="2">The sequence shown here is derived from an EMBL/GenBank/DDBJ whole genome shotgun (WGS) entry which is preliminary data.</text>
</comment>
<feature type="transmembrane region" description="Helical" evidence="1">
    <location>
        <begin position="72"/>
        <end position="90"/>
    </location>
</feature>
<dbReference type="InterPro" id="IPR007401">
    <property type="entry name" value="DUF454"/>
</dbReference>
<gene>
    <name evidence="2" type="ORF">GCM10007315_12600</name>
</gene>
<dbReference type="PANTHER" id="PTHR35813:SF1">
    <property type="entry name" value="INNER MEMBRANE PROTEIN YBAN"/>
    <property type="match status" value="1"/>
</dbReference>
<dbReference type="Proteomes" id="UP000638981">
    <property type="component" value="Unassembled WGS sequence"/>
</dbReference>
<name>A0A918TMH9_9RHOB</name>
<protein>
    <recommendedName>
        <fullName evidence="4">DUF454 domain-containing protein</fullName>
    </recommendedName>
</protein>
<organism evidence="2 3">
    <name type="scientific">Neogemmobacter tilapiae</name>
    <dbReference type="NCBI Taxonomy" id="875041"/>
    <lineage>
        <taxon>Bacteria</taxon>
        <taxon>Pseudomonadati</taxon>
        <taxon>Pseudomonadota</taxon>
        <taxon>Alphaproteobacteria</taxon>
        <taxon>Rhodobacterales</taxon>
        <taxon>Paracoccaceae</taxon>
        <taxon>Neogemmobacter</taxon>
    </lineage>
</organism>
<dbReference type="PANTHER" id="PTHR35813">
    <property type="entry name" value="INNER MEMBRANE PROTEIN YBAN"/>
    <property type="match status" value="1"/>
</dbReference>
<keyword evidence="1" id="KW-0812">Transmembrane</keyword>
<evidence type="ECO:0000256" key="1">
    <source>
        <dbReference type="SAM" id="Phobius"/>
    </source>
</evidence>
<keyword evidence="3" id="KW-1185">Reference proteome</keyword>
<feature type="transmembrane region" description="Helical" evidence="1">
    <location>
        <begin position="12"/>
        <end position="39"/>
    </location>
</feature>
<dbReference type="PIRSF" id="PIRSF016789">
    <property type="entry name" value="DUF454"/>
    <property type="match status" value="1"/>
</dbReference>
<reference evidence="2" key="2">
    <citation type="submission" date="2020-09" db="EMBL/GenBank/DDBJ databases">
        <authorList>
            <person name="Sun Q."/>
            <person name="Kim S."/>
        </authorList>
    </citation>
    <scope>NUCLEOTIDE SEQUENCE</scope>
    <source>
        <strain evidence="2">KCTC 23310</strain>
    </source>
</reference>
<reference evidence="2" key="1">
    <citation type="journal article" date="2014" name="Int. J. Syst. Evol. Microbiol.">
        <title>Complete genome sequence of Corynebacterium casei LMG S-19264T (=DSM 44701T), isolated from a smear-ripened cheese.</title>
        <authorList>
            <consortium name="US DOE Joint Genome Institute (JGI-PGF)"/>
            <person name="Walter F."/>
            <person name="Albersmeier A."/>
            <person name="Kalinowski J."/>
            <person name="Ruckert C."/>
        </authorList>
    </citation>
    <scope>NUCLEOTIDE SEQUENCE</scope>
    <source>
        <strain evidence="2">KCTC 23310</strain>
    </source>
</reference>
<proteinExistence type="predicted"/>
<keyword evidence="1" id="KW-0472">Membrane</keyword>
<dbReference type="GO" id="GO:0005886">
    <property type="term" value="C:plasma membrane"/>
    <property type="evidence" value="ECO:0007669"/>
    <property type="project" value="TreeGrafter"/>
</dbReference>
<dbReference type="EMBL" id="BMYJ01000003">
    <property type="protein sequence ID" value="GHC51645.1"/>
    <property type="molecule type" value="Genomic_DNA"/>
</dbReference>
<dbReference type="Pfam" id="PF04304">
    <property type="entry name" value="DUF454"/>
    <property type="match status" value="1"/>
</dbReference>
<evidence type="ECO:0000313" key="3">
    <source>
        <dbReference type="Proteomes" id="UP000638981"/>
    </source>
</evidence>